<dbReference type="PANTHER" id="PTHR21349">
    <property type="entry name" value="50S RIBOSOMAL PROTEIN L21"/>
    <property type="match status" value="1"/>
</dbReference>
<reference evidence="3" key="1">
    <citation type="submission" date="2015-12" db="EMBL/GenBank/DDBJ databases">
        <title>De novo transcriptome assembly of four potential Pierce s Disease insect vectors from Arizona vineyards.</title>
        <authorList>
            <person name="Tassone E.E."/>
        </authorList>
    </citation>
    <scope>NUCLEOTIDE SEQUENCE</scope>
</reference>
<proteinExistence type="inferred from homology"/>
<dbReference type="SUPFAM" id="SSF141091">
    <property type="entry name" value="L21p-like"/>
    <property type="match status" value="1"/>
</dbReference>
<dbReference type="InterPro" id="IPR036164">
    <property type="entry name" value="bL21-like_sf"/>
</dbReference>
<dbReference type="GO" id="GO:0003735">
    <property type="term" value="F:structural constituent of ribosome"/>
    <property type="evidence" value="ECO:0007669"/>
    <property type="project" value="TreeGrafter"/>
</dbReference>
<organism evidence="3">
    <name type="scientific">Clastoptera arizonana</name>
    <name type="common">Arizona spittle bug</name>
    <dbReference type="NCBI Taxonomy" id="38151"/>
    <lineage>
        <taxon>Eukaryota</taxon>
        <taxon>Metazoa</taxon>
        <taxon>Ecdysozoa</taxon>
        <taxon>Arthropoda</taxon>
        <taxon>Hexapoda</taxon>
        <taxon>Insecta</taxon>
        <taxon>Pterygota</taxon>
        <taxon>Neoptera</taxon>
        <taxon>Paraneoptera</taxon>
        <taxon>Hemiptera</taxon>
        <taxon>Auchenorrhyncha</taxon>
        <taxon>Cercopoidea</taxon>
        <taxon>Clastopteridae</taxon>
        <taxon>Clastoptera</taxon>
    </lineage>
</organism>
<evidence type="ECO:0000256" key="1">
    <source>
        <dbReference type="ARBA" id="ARBA00008563"/>
    </source>
</evidence>
<sequence length="224" mass="25566">MAASCFRLFQNILNRSLSIASSKNISTSSFSKNKNLFVGLNLWHQHSIKSQITSIRTNSISKSHISVQGEVVEVDSKDKQITHETIAHINNQICRGEEGRLFAVIYILGKQYKVTQEDVVVVGGYWAPDIGDQIKFEKVMLLGGSDFTLIGRPILPSNLVSVTATVIDKDLSHVKTRFFKRRRKQFKRINFIRNYQTMIRINEVRVVGEVNKRMDVEGLDQIFH</sequence>
<dbReference type="GO" id="GO:0005762">
    <property type="term" value="C:mitochondrial large ribosomal subunit"/>
    <property type="evidence" value="ECO:0007669"/>
    <property type="project" value="TreeGrafter"/>
</dbReference>
<dbReference type="Pfam" id="PF00829">
    <property type="entry name" value="Ribosomal_L21p"/>
    <property type="match status" value="1"/>
</dbReference>
<dbReference type="AlphaFoldDB" id="A0A1B6CM71"/>
<accession>A0A1B6CM71</accession>
<evidence type="ECO:0000313" key="3">
    <source>
        <dbReference type="EMBL" id="JAS14546.1"/>
    </source>
</evidence>
<name>A0A1B6CM71_9HEMI</name>
<dbReference type="InterPro" id="IPR028909">
    <property type="entry name" value="bL21-like"/>
</dbReference>
<dbReference type="PANTHER" id="PTHR21349:SF0">
    <property type="entry name" value="LARGE RIBOSOMAL SUBUNIT PROTEIN BL21M"/>
    <property type="match status" value="1"/>
</dbReference>
<comment type="similarity">
    <text evidence="1">Belongs to the bacterial ribosomal protein bL21 family.</text>
</comment>
<dbReference type="EMBL" id="GEDC01022752">
    <property type="protein sequence ID" value="JAS14546.1"/>
    <property type="molecule type" value="Transcribed_RNA"/>
</dbReference>
<gene>
    <name evidence="3" type="ORF">g.3373</name>
</gene>
<protein>
    <recommendedName>
        <fullName evidence="2">Large ribosomal subunit protein bL21m</fullName>
    </recommendedName>
</protein>
<evidence type="ECO:0000256" key="2">
    <source>
        <dbReference type="ARBA" id="ARBA00044129"/>
    </source>
</evidence>